<keyword evidence="3" id="KW-1185">Reference proteome</keyword>
<dbReference type="InterPro" id="IPR011008">
    <property type="entry name" value="Dimeric_a/b-barrel"/>
</dbReference>
<feature type="domain" description="Transcription regulator AsnC/Lrp ligand binding" evidence="1">
    <location>
        <begin position="6"/>
        <end position="75"/>
    </location>
</feature>
<dbReference type="EMBL" id="JBGNYA010000001">
    <property type="protein sequence ID" value="MFA1612401.1"/>
    <property type="molecule type" value="Genomic_DNA"/>
</dbReference>
<dbReference type="InterPro" id="IPR019887">
    <property type="entry name" value="Tscrpt_reg_AsnC/Lrp_C"/>
</dbReference>
<organism evidence="2 3">
    <name type="scientific">Halobellus rubicundus</name>
    <dbReference type="NCBI Taxonomy" id="2996466"/>
    <lineage>
        <taxon>Archaea</taxon>
        <taxon>Methanobacteriati</taxon>
        <taxon>Methanobacteriota</taxon>
        <taxon>Stenosarchaea group</taxon>
        <taxon>Halobacteria</taxon>
        <taxon>Halobacteriales</taxon>
        <taxon>Haloferacaceae</taxon>
        <taxon>Halobellus</taxon>
    </lineage>
</organism>
<reference evidence="2 3" key="1">
    <citation type="submission" date="2024-08" db="EMBL/GenBank/DDBJ databases">
        <title>Halobellus sp. MBLA0158 whole genome sequence.</title>
        <authorList>
            <person name="Hwang C.Y."/>
            <person name="Cho E.-S."/>
            <person name="Seo M.-J."/>
        </authorList>
    </citation>
    <scope>NUCLEOTIDE SEQUENCE [LARGE SCALE GENOMIC DNA]</scope>
    <source>
        <strain evidence="2 3">MBLA0158</strain>
    </source>
</reference>
<dbReference type="Proteomes" id="UP001570511">
    <property type="component" value="Unassembled WGS sequence"/>
</dbReference>
<proteinExistence type="predicted"/>
<evidence type="ECO:0000259" key="1">
    <source>
        <dbReference type="Pfam" id="PF01037"/>
    </source>
</evidence>
<sequence length="76" mass="8068">MVDAFVMIETEAGAVERSLAAVRELDAVTEAHIVAGAYDIIAETTGERVYDVLDASSSGVQRLDGVTDTTTYIAMD</sequence>
<dbReference type="RefSeq" id="WP_372391339.1">
    <property type="nucleotide sequence ID" value="NZ_JBGNYA010000001.1"/>
</dbReference>
<evidence type="ECO:0000313" key="2">
    <source>
        <dbReference type="EMBL" id="MFA1612401.1"/>
    </source>
</evidence>
<dbReference type="Pfam" id="PF01037">
    <property type="entry name" value="AsnC_trans_reg"/>
    <property type="match status" value="1"/>
</dbReference>
<name>A0ABD5MK64_9EURY</name>
<dbReference type="AlphaFoldDB" id="A0ABD5MK64"/>
<dbReference type="Gene3D" id="3.30.70.920">
    <property type="match status" value="1"/>
</dbReference>
<accession>A0ABD5MK64</accession>
<comment type="caution">
    <text evidence="2">The sequence shown here is derived from an EMBL/GenBank/DDBJ whole genome shotgun (WGS) entry which is preliminary data.</text>
</comment>
<dbReference type="SUPFAM" id="SSF54909">
    <property type="entry name" value="Dimeric alpha+beta barrel"/>
    <property type="match status" value="1"/>
</dbReference>
<protein>
    <submittedName>
        <fullName evidence="2">Lrp/AsnC ligand binding domain-containing protein</fullName>
    </submittedName>
</protein>
<evidence type="ECO:0000313" key="3">
    <source>
        <dbReference type="Proteomes" id="UP001570511"/>
    </source>
</evidence>
<gene>
    <name evidence="2" type="ORF">OS889_15500</name>
</gene>